<keyword evidence="17" id="KW-1185">Reference proteome</keyword>
<dbReference type="Gene3D" id="3.40.50.1000">
    <property type="entry name" value="HAD superfamily/HAD-like"/>
    <property type="match status" value="1"/>
</dbReference>
<accession>A0A378IDH7</accession>
<comment type="subcellular location">
    <subcellularLocation>
        <location evidence="1">Cell membrane</location>
        <topology evidence="1">Multi-pass membrane protein</topology>
    </subcellularLocation>
</comment>
<protein>
    <submittedName>
        <fullName evidence="16">Cation-transporting P-type ATPase</fullName>
    </submittedName>
    <submittedName>
        <fullName evidence="15">Copper transporting P-type ATPase</fullName>
        <ecNumber evidence="15 16">3.6.3.4</ecNumber>
    </submittedName>
</protein>
<feature type="transmembrane region" description="Helical" evidence="11">
    <location>
        <begin position="708"/>
        <end position="730"/>
    </location>
</feature>
<keyword evidence="4 11" id="KW-0812">Transmembrane</keyword>
<evidence type="ECO:0000256" key="8">
    <source>
        <dbReference type="ARBA" id="ARBA00022967"/>
    </source>
</evidence>
<dbReference type="AlphaFoldDB" id="A0A378IDH7"/>
<feature type="transmembrane region" description="Helical" evidence="11">
    <location>
        <begin position="84"/>
        <end position="108"/>
    </location>
</feature>
<dbReference type="GO" id="GO:0005886">
    <property type="term" value="C:plasma membrane"/>
    <property type="evidence" value="ECO:0007669"/>
    <property type="project" value="UniProtKB-SubCell"/>
</dbReference>
<dbReference type="InterPro" id="IPR023299">
    <property type="entry name" value="ATPase_P-typ_cyto_dom_N"/>
</dbReference>
<feature type="region of interest" description="Disordered" evidence="12">
    <location>
        <begin position="1"/>
        <end position="22"/>
    </location>
</feature>
<reference evidence="16 18" key="2">
    <citation type="submission" date="2018-06" db="EMBL/GenBank/DDBJ databases">
        <authorList>
            <consortium name="Pathogen Informatics"/>
            <person name="Doyle S."/>
        </authorList>
    </citation>
    <scope>NUCLEOTIDE SEQUENCE [LARGE SCALE GENOMIC DNA]</scope>
    <source>
        <strain evidence="16 18">NCTC12437</strain>
    </source>
</reference>
<feature type="compositionally biased region" description="Basic residues" evidence="12">
    <location>
        <begin position="1"/>
        <end position="10"/>
    </location>
</feature>
<dbReference type="InterPro" id="IPR023298">
    <property type="entry name" value="ATPase_P-typ_TM_dom_sf"/>
</dbReference>
<dbReference type="InterPro" id="IPR036412">
    <property type="entry name" value="HAD-like_sf"/>
</dbReference>
<dbReference type="SUPFAM" id="SSF81665">
    <property type="entry name" value="Calcium ATPase, transmembrane domain M"/>
    <property type="match status" value="1"/>
</dbReference>
<feature type="domain" description="P-type ATPase A" evidence="13">
    <location>
        <begin position="221"/>
        <end position="321"/>
    </location>
</feature>
<evidence type="ECO:0000259" key="13">
    <source>
        <dbReference type="Pfam" id="PF00122"/>
    </source>
</evidence>
<dbReference type="InterPro" id="IPR045800">
    <property type="entry name" value="HMBD"/>
</dbReference>
<evidence type="ECO:0000259" key="14">
    <source>
        <dbReference type="Pfam" id="PF19335"/>
    </source>
</evidence>
<feature type="transmembrane region" description="Helical" evidence="11">
    <location>
        <begin position="114"/>
        <end position="133"/>
    </location>
</feature>
<keyword evidence="6 11" id="KW-0547">Nucleotide-binding</keyword>
<dbReference type="EMBL" id="LNXT01000017">
    <property type="protein sequence ID" value="KTC72155.1"/>
    <property type="molecule type" value="Genomic_DNA"/>
</dbReference>
<dbReference type="InterPro" id="IPR044492">
    <property type="entry name" value="P_typ_ATPase_HD_dom"/>
</dbReference>
<sequence length="745" mass="79937">MNNHHHHTGHHTAEAKSASCCHSPKTPKDIEVRESSGFYICPMHPEVRQNRPGNCPICGMALEQETVSIEAEVSSEYLDMRRRFWIALILTLPLFLLEMGGHFLAHSIPAGLSIWLQLILATPVVLWCGWPFFQRGYSSLKTRQLNMFTLISMGIGVSWIYSLVATIIPGLFPAAFQTANGHVAVYFEAAAVITTLVLLGQVLELKAREQTGSAIRALLSLAPETAHRMGAEGNEEEVSLDKVQVGDLLRVRPGEKVPVDGVLLEGKSYIDESMITGESMPVGKVVGSKLIGATINQTGSFVMKASHVGSETVLSRIVQMVSEAQRSRAPIARLADKVSGWFVPIVILTALFTFILWALVGPEPSFTYGLIAAVSVLIIACPCALGLATPMSIMIGVGQGAREGVLIKNAQALEQMEKVNVLVVDKTGTLTEGRPTLTRIITIDSINEQEVLAMAASLEHQSEHPLAKAIVTAAKDQKLTLAPVEEFNAHTGKGVTGRVGSHQMAIGTLYFMREADIEVNPDLCRIADEERADGATVVFVAIDKTLTSILIIKDPVKSNTLAVLNELQRSGIELYMLTGDSKKTALSVAKNLGIKNVIAEVLPEDKSRQVRELKNKGFVVAMAGDGVNDAPALAEADIGIAMGTGTDVAIESAGITLLHGDLGGILKARRLSVGTMGNIRQNLFFAFIYNGLGVPVAAGLLYPMTGLLLSPVIAAAAMSLSSVSVIGNALRLRRLKLNVTSEKND</sequence>
<dbReference type="PANTHER" id="PTHR43520">
    <property type="entry name" value="ATP7, ISOFORM B"/>
    <property type="match status" value="1"/>
</dbReference>
<dbReference type="NCBIfam" id="TIGR01494">
    <property type="entry name" value="ATPase_P-type"/>
    <property type="match status" value="1"/>
</dbReference>
<dbReference type="Pfam" id="PF00702">
    <property type="entry name" value="Hydrolase"/>
    <property type="match status" value="1"/>
</dbReference>
<comment type="similarity">
    <text evidence="2 11">Belongs to the cation transport ATPase (P-type) (TC 3.A.3) family. Type IB subfamily.</text>
</comment>
<dbReference type="PANTHER" id="PTHR43520:SF8">
    <property type="entry name" value="P-TYPE CU(+) TRANSPORTER"/>
    <property type="match status" value="1"/>
</dbReference>
<dbReference type="GO" id="GO:0060003">
    <property type="term" value="P:copper ion export"/>
    <property type="evidence" value="ECO:0007669"/>
    <property type="project" value="UniProtKB-ARBA"/>
</dbReference>
<dbReference type="PRINTS" id="PR00943">
    <property type="entry name" value="CUATPASE"/>
</dbReference>
<dbReference type="InterPro" id="IPR023214">
    <property type="entry name" value="HAD_sf"/>
</dbReference>
<dbReference type="RefSeq" id="WP_058523482.1">
    <property type="nucleotide sequence ID" value="NZ_CAAAHV010000053.1"/>
</dbReference>
<feature type="transmembrane region" description="Helical" evidence="11">
    <location>
        <begin position="338"/>
        <end position="360"/>
    </location>
</feature>
<gene>
    <name evidence="16" type="primary">actP</name>
    <name evidence="15" type="synonym">copA_2</name>
    <name evidence="15" type="ORF">Lbir_1415</name>
    <name evidence="16" type="ORF">NCTC12437_02589</name>
</gene>
<dbReference type="SFLD" id="SFLDF00027">
    <property type="entry name" value="p-type_atpase"/>
    <property type="match status" value="1"/>
</dbReference>
<feature type="domain" description="Heavy metal binding" evidence="14">
    <location>
        <begin position="38"/>
        <end position="64"/>
    </location>
</feature>
<dbReference type="CDD" id="cd02094">
    <property type="entry name" value="P-type_ATPase_Cu-like"/>
    <property type="match status" value="1"/>
</dbReference>
<evidence type="ECO:0000313" key="17">
    <source>
        <dbReference type="Proteomes" id="UP000054735"/>
    </source>
</evidence>
<proteinExistence type="inferred from homology"/>
<dbReference type="SUPFAM" id="SSF81653">
    <property type="entry name" value="Calcium ATPase, transduction domain A"/>
    <property type="match status" value="1"/>
</dbReference>
<dbReference type="InterPro" id="IPR008250">
    <property type="entry name" value="ATPase_P-typ_transduc_dom_A_sf"/>
</dbReference>
<name>A0A378IDH7_9GAMM</name>
<feature type="transmembrane region" description="Helical" evidence="11">
    <location>
        <begin position="683"/>
        <end position="702"/>
    </location>
</feature>
<keyword evidence="10 11" id="KW-0472">Membrane</keyword>
<dbReference type="Gene3D" id="2.70.150.10">
    <property type="entry name" value="Calcium-transporting ATPase, cytoplasmic transduction domain A"/>
    <property type="match status" value="1"/>
</dbReference>
<dbReference type="InterPro" id="IPR059000">
    <property type="entry name" value="ATPase_P-type_domA"/>
</dbReference>
<dbReference type="STRING" id="28083.Lbir_1415"/>
<dbReference type="GO" id="GO:0043682">
    <property type="term" value="F:P-type divalent copper transporter activity"/>
    <property type="evidence" value="ECO:0007669"/>
    <property type="project" value="TreeGrafter"/>
</dbReference>
<dbReference type="Pfam" id="PF19335">
    <property type="entry name" value="HMBD"/>
    <property type="match status" value="1"/>
</dbReference>
<dbReference type="InterPro" id="IPR027256">
    <property type="entry name" value="P-typ_ATPase_IB"/>
</dbReference>
<evidence type="ECO:0000256" key="11">
    <source>
        <dbReference type="RuleBase" id="RU362081"/>
    </source>
</evidence>
<keyword evidence="7 11" id="KW-0067">ATP-binding</keyword>
<dbReference type="GO" id="GO:0005524">
    <property type="term" value="F:ATP binding"/>
    <property type="evidence" value="ECO:0007669"/>
    <property type="project" value="UniProtKB-UniRule"/>
</dbReference>
<evidence type="ECO:0000256" key="7">
    <source>
        <dbReference type="ARBA" id="ARBA00022840"/>
    </source>
</evidence>
<evidence type="ECO:0000313" key="18">
    <source>
        <dbReference type="Proteomes" id="UP000255066"/>
    </source>
</evidence>
<evidence type="ECO:0000256" key="3">
    <source>
        <dbReference type="ARBA" id="ARBA00022475"/>
    </source>
</evidence>
<feature type="transmembrane region" description="Helical" evidence="11">
    <location>
        <begin position="366"/>
        <end position="388"/>
    </location>
</feature>
<dbReference type="SFLD" id="SFLDG00002">
    <property type="entry name" value="C1.7:_P-type_atpase_like"/>
    <property type="match status" value="1"/>
</dbReference>
<dbReference type="FunFam" id="2.70.150.10:FF:000020">
    <property type="entry name" value="Copper-exporting P-type ATPase A"/>
    <property type="match status" value="1"/>
</dbReference>
<dbReference type="NCBIfam" id="TIGR01511">
    <property type="entry name" value="ATPase-IB1_Cu"/>
    <property type="match status" value="1"/>
</dbReference>
<feature type="transmembrane region" description="Helical" evidence="11">
    <location>
        <begin position="145"/>
        <end position="172"/>
    </location>
</feature>
<dbReference type="PROSITE" id="PS00154">
    <property type="entry name" value="ATPASE_E1_E2"/>
    <property type="match status" value="1"/>
</dbReference>
<evidence type="ECO:0000256" key="9">
    <source>
        <dbReference type="ARBA" id="ARBA00022989"/>
    </source>
</evidence>
<evidence type="ECO:0000256" key="12">
    <source>
        <dbReference type="SAM" id="MobiDB-lite"/>
    </source>
</evidence>
<dbReference type="SUPFAM" id="SSF56784">
    <property type="entry name" value="HAD-like"/>
    <property type="match status" value="1"/>
</dbReference>
<evidence type="ECO:0000256" key="6">
    <source>
        <dbReference type="ARBA" id="ARBA00022741"/>
    </source>
</evidence>
<feature type="transmembrane region" description="Helical" evidence="11">
    <location>
        <begin position="184"/>
        <end position="203"/>
    </location>
</feature>
<dbReference type="Gene3D" id="3.40.1110.10">
    <property type="entry name" value="Calcium-transporting ATPase, cytoplasmic domain N"/>
    <property type="match status" value="1"/>
</dbReference>
<evidence type="ECO:0000256" key="10">
    <source>
        <dbReference type="ARBA" id="ARBA00023136"/>
    </source>
</evidence>
<evidence type="ECO:0000256" key="4">
    <source>
        <dbReference type="ARBA" id="ARBA00022692"/>
    </source>
</evidence>
<evidence type="ECO:0000256" key="5">
    <source>
        <dbReference type="ARBA" id="ARBA00022723"/>
    </source>
</evidence>
<evidence type="ECO:0000256" key="2">
    <source>
        <dbReference type="ARBA" id="ARBA00006024"/>
    </source>
</evidence>
<keyword evidence="5 11" id="KW-0479">Metal-binding</keyword>
<keyword evidence="16" id="KW-0378">Hydrolase</keyword>
<dbReference type="InterPro" id="IPR001757">
    <property type="entry name" value="P_typ_ATPase"/>
</dbReference>
<dbReference type="GO" id="GO:0016887">
    <property type="term" value="F:ATP hydrolysis activity"/>
    <property type="evidence" value="ECO:0007669"/>
    <property type="project" value="InterPro"/>
</dbReference>
<dbReference type="Pfam" id="PF00122">
    <property type="entry name" value="E1-E2_ATPase"/>
    <property type="match status" value="1"/>
</dbReference>
<dbReference type="GO" id="GO:0005507">
    <property type="term" value="F:copper ion binding"/>
    <property type="evidence" value="ECO:0007669"/>
    <property type="project" value="TreeGrafter"/>
</dbReference>
<dbReference type="OrthoDB" id="9814270at2"/>
<keyword evidence="8" id="KW-1278">Translocase</keyword>
<organism evidence="16 18">
    <name type="scientific">Legionella birminghamensis</name>
    <dbReference type="NCBI Taxonomy" id="28083"/>
    <lineage>
        <taxon>Bacteria</taxon>
        <taxon>Pseudomonadati</taxon>
        <taxon>Pseudomonadota</taxon>
        <taxon>Gammaproteobacteria</taxon>
        <taxon>Legionellales</taxon>
        <taxon>Legionellaceae</taxon>
        <taxon>Legionella</taxon>
    </lineage>
</organism>
<dbReference type="Proteomes" id="UP000054735">
    <property type="component" value="Unassembled WGS sequence"/>
</dbReference>
<keyword evidence="9 11" id="KW-1133">Transmembrane helix</keyword>
<dbReference type="EMBL" id="UGNW01000001">
    <property type="protein sequence ID" value="STX32792.1"/>
    <property type="molecule type" value="Genomic_DNA"/>
</dbReference>
<dbReference type="GO" id="GO:0055070">
    <property type="term" value="P:copper ion homeostasis"/>
    <property type="evidence" value="ECO:0007669"/>
    <property type="project" value="TreeGrafter"/>
</dbReference>
<dbReference type="PRINTS" id="PR00119">
    <property type="entry name" value="CATATPASE"/>
</dbReference>
<evidence type="ECO:0000313" key="15">
    <source>
        <dbReference type="EMBL" id="KTC72155.1"/>
    </source>
</evidence>
<dbReference type="Proteomes" id="UP000255066">
    <property type="component" value="Unassembled WGS sequence"/>
</dbReference>
<evidence type="ECO:0000313" key="16">
    <source>
        <dbReference type="EMBL" id="STX32792.1"/>
    </source>
</evidence>
<keyword evidence="3 11" id="KW-1003">Cell membrane</keyword>
<reference evidence="15 17" key="1">
    <citation type="submission" date="2015-11" db="EMBL/GenBank/DDBJ databases">
        <title>Genomic analysis of 38 Legionella species identifies large and diverse effector repertoires.</title>
        <authorList>
            <person name="Burstein D."/>
            <person name="Amaro F."/>
            <person name="Zusman T."/>
            <person name="Lifshitz Z."/>
            <person name="Cohen O."/>
            <person name="Gilbert J.A."/>
            <person name="Pupko T."/>
            <person name="Shuman H.A."/>
            <person name="Segal G."/>
        </authorList>
    </citation>
    <scope>NUCLEOTIDE SEQUENCE [LARGE SCALE GENOMIC DNA]</scope>
    <source>
        <strain evidence="15 17">CDC#1407-AL-14</strain>
    </source>
</reference>
<evidence type="ECO:0000256" key="1">
    <source>
        <dbReference type="ARBA" id="ARBA00004651"/>
    </source>
</evidence>
<dbReference type="SFLD" id="SFLDS00003">
    <property type="entry name" value="Haloacid_Dehalogenase"/>
    <property type="match status" value="1"/>
</dbReference>
<dbReference type="EC" id="3.6.3.4" evidence="15 16"/>
<dbReference type="NCBIfam" id="TIGR01525">
    <property type="entry name" value="ATPase-IB_hvy"/>
    <property type="match status" value="1"/>
</dbReference>
<dbReference type="InterPro" id="IPR018303">
    <property type="entry name" value="ATPase_P-typ_P_site"/>
</dbReference>